<evidence type="ECO:0000256" key="9">
    <source>
        <dbReference type="SAM" id="Phobius"/>
    </source>
</evidence>
<dbReference type="GO" id="GO:0005886">
    <property type="term" value="C:plasma membrane"/>
    <property type="evidence" value="ECO:0007669"/>
    <property type="project" value="UniProtKB-SubCell"/>
</dbReference>
<dbReference type="InterPro" id="IPR001851">
    <property type="entry name" value="ABC_transp_permease"/>
</dbReference>
<feature type="transmembrane region" description="Helical" evidence="9">
    <location>
        <begin position="60"/>
        <end position="83"/>
    </location>
</feature>
<feature type="transmembrane region" description="Helical" evidence="9">
    <location>
        <begin position="144"/>
        <end position="162"/>
    </location>
</feature>
<keyword evidence="4 9" id="KW-0812">Transmembrane</keyword>
<evidence type="ECO:0000256" key="6">
    <source>
        <dbReference type="ARBA" id="ARBA00022989"/>
    </source>
</evidence>
<feature type="transmembrane region" description="Helical" evidence="9">
    <location>
        <begin position="36"/>
        <end position="54"/>
    </location>
</feature>
<evidence type="ECO:0000256" key="8">
    <source>
        <dbReference type="ARBA" id="ARBA00037998"/>
    </source>
</evidence>
<feature type="transmembrane region" description="Helical" evidence="9">
    <location>
        <begin position="95"/>
        <end position="116"/>
    </location>
</feature>
<name>A0A2T2XCX2_9FIRM</name>
<feature type="transmembrane region" description="Helical" evidence="9">
    <location>
        <begin position="268"/>
        <end position="287"/>
    </location>
</feature>
<comment type="caution">
    <text evidence="10">The sequence shown here is derived from an EMBL/GenBank/DDBJ whole genome shotgun (WGS) entry which is preliminary data.</text>
</comment>
<proteinExistence type="inferred from homology"/>
<dbReference type="AlphaFoldDB" id="A0A2T2XCX2"/>
<keyword evidence="3" id="KW-1003">Cell membrane</keyword>
<comment type="similarity">
    <text evidence="8">Belongs to the binding-protein-dependent transport system permease family. LivHM subfamily.</text>
</comment>
<feature type="transmembrane region" description="Helical" evidence="9">
    <location>
        <begin position="220"/>
        <end position="238"/>
    </location>
</feature>
<evidence type="ECO:0000313" key="10">
    <source>
        <dbReference type="EMBL" id="PSR32307.1"/>
    </source>
</evidence>
<protein>
    <submittedName>
        <fullName evidence="10">Branched-chain amino acid ABC transporter permease</fullName>
    </submittedName>
</protein>
<feature type="transmembrane region" description="Helical" evidence="9">
    <location>
        <begin position="193"/>
        <end position="214"/>
    </location>
</feature>
<reference evidence="10 11" key="1">
    <citation type="journal article" date="2014" name="BMC Genomics">
        <title>Comparison of environmental and isolate Sulfobacillus genomes reveals diverse carbon, sulfur, nitrogen, and hydrogen metabolisms.</title>
        <authorList>
            <person name="Justice N.B."/>
            <person name="Norman A."/>
            <person name="Brown C.T."/>
            <person name="Singh A."/>
            <person name="Thomas B.C."/>
            <person name="Banfield J.F."/>
        </authorList>
    </citation>
    <scope>NUCLEOTIDE SEQUENCE [LARGE SCALE GENOMIC DNA]</scope>
    <source>
        <strain evidence="10">AMDSBA4</strain>
    </source>
</reference>
<gene>
    <name evidence="10" type="ORF">C7B46_14880</name>
</gene>
<evidence type="ECO:0000256" key="7">
    <source>
        <dbReference type="ARBA" id="ARBA00023136"/>
    </source>
</evidence>
<dbReference type="GO" id="GO:0006865">
    <property type="term" value="P:amino acid transport"/>
    <property type="evidence" value="ECO:0007669"/>
    <property type="project" value="UniProtKB-KW"/>
</dbReference>
<dbReference type="PANTHER" id="PTHR11795:SF449">
    <property type="entry name" value="BRANCHED-CHAIN AMINO ACID TRANSPORT PERMEASE PROTEIN LIVH-RELATED"/>
    <property type="match status" value="1"/>
</dbReference>
<dbReference type="PANTHER" id="PTHR11795">
    <property type="entry name" value="BRANCHED-CHAIN AMINO ACID TRANSPORT SYSTEM PERMEASE PROTEIN LIVH"/>
    <property type="match status" value="1"/>
</dbReference>
<dbReference type="GO" id="GO:0022857">
    <property type="term" value="F:transmembrane transporter activity"/>
    <property type="evidence" value="ECO:0007669"/>
    <property type="project" value="InterPro"/>
</dbReference>
<dbReference type="Pfam" id="PF02653">
    <property type="entry name" value="BPD_transp_2"/>
    <property type="match status" value="1"/>
</dbReference>
<dbReference type="EMBL" id="PXYW01000045">
    <property type="protein sequence ID" value="PSR32307.1"/>
    <property type="molecule type" value="Genomic_DNA"/>
</dbReference>
<dbReference type="CDD" id="cd06582">
    <property type="entry name" value="TM_PBP1_LivH_like"/>
    <property type="match status" value="1"/>
</dbReference>
<evidence type="ECO:0000256" key="1">
    <source>
        <dbReference type="ARBA" id="ARBA00004651"/>
    </source>
</evidence>
<dbReference type="InterPro" id="IPR052157">
    <property type="entry name" value="BCAA_transport_permease"/>
</dbReference>
<evidence type="ECO:0000256" key="5">
    <source>
        <dbReference type="ARBA" id="ARBA00022970"/>
    </source>
</evidence>
<organism evidence="10 11">
    <name type="scientific">Sulfobacillus benefaciens</name>
    <dbReference type="NCBI Taxonomy" id="453960"/>
    <lineage>
        <taxon>Bacteria</taxon>
        <taxon>Bacillati</taxon>
        <taxon>Bacillota</taxon>
        <taxon>Clostridia</taxon>
        <taxon>Eubacteriales</taxon>
        <taxon>Clostridiales Family XVII. Incertae Sedis</taxon>
        <taxon>Sulfobacillus</taxon>
    </lineage>
</organism>
<comment type="subcellular location">
    <subcellularLocation>
        <location evidence="1">Cell membrane</location>
        <topology evidence="1">Multi-pass membrane protein</topology>
    </subcellularLocation>
</comment>
<dbReference type="Proteomes" id="UP000242972">
    <property type="component" value="Unassembled WGS sequence"/>
</dbReference>
<keyword evidence="7 9" id="KW-0472">Membrane</keyword>
<keyword evidence="6 9" id="KW-1133">Transmembrane helix</keyword>
<accession>A0A2T2XCX2</accession>
<feature type="transmembrane region" description="Helical" evidence="9">
    <location>
        <begin position="6"/>
        <end position="29"/>
    </location>
</feature>
<evidence type="ECO:0000256" key="4">
    <source>
        <dbReference type="ARBA" id="ARBA00022692"/>
    </source>
</evidence>
<evidence type="ECO:0000313" key="11">
    <source>
        <dbReference type="Proteomes" id="UP000242972"/>
    </source>
</evidence>
<evidence type="ECO:0000256" key="3">
    <source>
        <dbReference type="ARBA" id="ARBA00022475"/>
    </source>
</evidence>
<sequence>MRILFYAIISGMLFGLFFALMSLGLNLLFGVMRMVNLAHGDFVMVGAFIAYVAYTHGILSPWLGLALVIVILGGLGFVLYFPIGPRLTGSYDPEMLSLILFFGVSQILEALAVMVFGNNPVAVGYHVLTVKPVNLLGQAYQPSWILAAGVSVIVILAVYGYLYHTRLGYATRAIMGDREESESTGINVHRVSAIVFALGLVTAGLAGVLSPLVIGSIYPTMGLGLTITAFAVVIIGSLGNPLGSILGGLIYGISLMLMETYLSTWSTMVPYVLLLLILLLRPTGLLGKGVRRA</sequence>
<keyword evidence="5" id="KW-0029">Amino-acid transport</keyword>
<keyword evidence="2" id="KW-0813">Transport</keyword>
<evidence type="ECO:0000256" key="2">
    <source>
        <dbReference type="ARBA" id="ARBA00022448"/>
    </source>
</evidence>